<comment type="caution">
    <text evidence="2">The sequence shown here is derived from an EMBL/GenBank/DDBJ whole genome shotgun (WGS) entry which is preliminary data.</text>
</comment>
<name>S9U6C5_9TRYP</name>
<evidence type="ECO:0000313" key="2">
    <source>
        <dbReference type="EMBL" id="EPY24324.1"/>
    </source>
</evidence>
<evidence type="ECO:0000256" key="1">
    <source>
        <dbReference type="SAM" id="MobiDB-lite"/>
    </source>
</evidence>
<sequence>MIQESFVRIREILPKNGDAALRYDPTEPQTTHGPAGPMEAAVDWLNRGADIPVQEARRMAQNLGLDLIRVGSVHTQKSDRRIIALCMIADHREHLREMVRFKIQKLGVQPPPTKECVEVPFTGGTHPHGIRFKSVGVAKHVLHRHAVRLNLTKFGTPREGFPVFQTILDEVRRQCVQLKAHHTVGEIQANYNEIYCYVYPSTGRSPKTAVRHPSPEEVREAQAFFTLQNEKEIYFDDLHDKVTQRERLRYMLQMDKGTAWAEKDDGLSLRRQRAIKVMLGYLPKGNKDIYAARGDVNVPAPFRASHLTSTERWSHPAESNLEQASRGAAALGRRAAMPISEMHDRGETPENPSQLDRFYYKVQGPALEVGEFKEALGLKDNRRKRPPLAPGFATLGMADGASGGQQHGFAPK</sequence>
<accession>S9U6C5</accession>
<dbReference type="Proteomes" id="UP000015354">
    <property type="component" value="Unassembled WGS sequence"/>
</dbReference>
<reference evidence="2 3" key="1">
    <citation type="journal article" date="2013" name="PLoS ONE">
        <title>Predicting the Proteins of Angomonas deanei, Strigomonas culicis and Their Respective Endosymbionts Reveals New Aspects of the Trypanosomatidae Family.</title>
        <authorList>
            <person name="Motta M.C."/>
            <person name="Martins A.C."/>
            <person name="de Souza S.S."/>
            <person name="Catta-Preta C.M."/>
            <person name="Silva R."/>
            <person name="Klein C.C."/>
            <person name="de Almeida L.G."/>
            <person name="de Lima Cunha O."/>
            <person name="Ciapina L.P."/>
            <person name="Brocchi M."/>
            <person name="Colabardini A.C."/>
            <person name="de Araujo Lima B."/>
            <person name="Machado C.R."/>
            <person name="de Almeida Soares C.M."/>
            <person name="Probst C.M."/>
            <person name="de Menezes C.B."/>
            <person name="Thompson C.E."/>
            <person name="Bartholomeu D.C."/>
            <person name="Gradia D.F."/>
            <person name="Pavoni D.P."/>
            <person name="Grisard E.C."/>
            <person name="Fantinatti-Garboggini F."/>
            <person name="Marchini F.K."/>
            <person name="Rodrigues-Luiz G.F."/>
            <person name="Wagner G."/>
            <person name="Goldman G.H."/>
            <person name="Fietto J.L."/>
            <person name="Elias M.C."/>
            <person name="Goldman M.H."/>
            <person name="Sagot M.F."/>
            <person name="Pereira M."/>
            <person name="Stoco P.H."/>
            <person name="de Mendonca-Neto R.P."/>
            <person name="Teixeira S.M."/>
            <person name="Maciel T.E."/>
            <person name="de Oliveira Mendes T.A."/>
            <person name="Urmenyi T.P."/>
            <person name="de Souza W."/>
            <person name="Schenkman S."/>
            <person name="de Vasconcelos A.T."/>
        </authorList>
    </citation>
    <scope>NUCLEOTIDE SEQUENCE [LARGE SCALE GENOMIC DNA]</scope>
</reference>
<protein>
    <submittedName>
        <fullName evidence="2">Uncharacterized protein</fullName>
    </submittedName>
</protein>
<organism evidence="2 3">
    <name type="scientific">Strigomonas culicis</name>
    <dbReference type="NCBI Taxonomy" id="28005"/>
    <lineage>
        <taxon>Eukaryota</taxon>
        <taxon>Discoba</taxon>
        <taxon>Euglenozoa</taxon>
        <taxon>Kinetoplastea</taxon>
        <taxon>Metakinetoplastina</taxon>
        <taxon>Trypanosomatida</taxon>
        <taxon>Trypanosomatidae</taxon>
        <taxon>Strigomonadinae</taxon>
        <taxon>Strigomonas</taxon>
    </lineage>
</organism>
<dbReference type="OrthoDB" id="277900at2759"/>
<dbReference type="EMBL" id="ATMH01007237">
    <property type="protein sequence ID" value="EPY24324.1"/>
    <property type="molecule type" value="Genomic_DNA"/>
</dbReference>
<gene>
    <name evidence="2" type="ORF">STCU_07237</name>
</gene>
<evidence type="ECO:0000313" key="3">
    <source>
        <dbReference type="Proteomes" id="UP000015354"/>
    </source>
</evidence>
<proteinExistence type="predicted"/>
<feature type="region of interest" description="Disordered" evidence="1">
    <location>
        <begin position="381"/>
        <end position="412"/>
    </location>
</feature>
<keyword evidence="3" id="KW-1185">Reference proteome</keyword>
<dbReference type="AlphaFoldDB" id="S9U6C5"/>